<evidence type="ECO:0000256" key="4">
    <source>
        <dbReference type="ARBA" id="ARBA00022741"/>
    </source>
</evidence>
<evidence type="ECO:0000256" key="8">
    <source>
        <dbReference type="SAM" id="MobiDB-lite"/>
    </source>
</evidence>
<keyword evidence="6" id="KW-0067">ATP-binding</keyword>
<dbReference type="GO" id="GO:0004691">
    <property type="term" value="F:cAMP-dependent protein kinase activity"/>
    <property type="evidence" value="ECO:0007669"/>
    <property type="project" value="TreeGrafter"/>
</dbReference>
<evidence type="ECO:0000259" key="10">
    <source>
        <dbReference type="PROSITE" id="PS50042"/>
    </source>
</evidence>
<feature type="compositionally biased region" description="Basic and acidic residues" evidence="8">
    <location>
        <begin position="643"/>
        <end position="683"/>
    </location>
</feature>
<dbReference type="InterPro" id="IPR018490">
    <property type="entry name" value="cNMP-bd_dom_sf"/>
</dbReference>
<dbReference type="SMART" id="SM00220">
    <property type="entry name" value="S_TKc"/>
    <property type="match status" value="1"/>
</dbReference>
<name>A0A7S2QPW6_9DINO</name>
<dbReference type="Pfam" id="PF00027">
    <property type="entry name" value="cNMP_binding"/>
    <property type="match status" value="1"/>
</dbReference>
<evidence type="ECO:0000256" key="6">
    <source>
        <dbReference type="ARBA" id="ARBA00022840"/>
    </source>
</evidence>
<sequence>MLYNGTRTSSAVAREDATVWCVSRAQFKHIMRRTQEDEVQQVVRHLGRVDLLQGLLSQEKVQLAQSLVTSKFRQGDSLIREGGRQLMWYILVRGEIVMSRRRADGGDEELARLVPPQHFGERALLRGCPSEFSAHVSSEAGAECLVLDGPHFLRLAGHLTAEDFSRAAEEDLSGFAKYKADRVPKLHGFLSRLSTDGFANTPSTRRSADGADGDDFALRLDPAAKVRALDRIGILGKGAFGLVTLERDPSTGQRFALKTVLKQHVVSNGLEEAIRTERHIMTMLDSPFIINLHATYRDRDYLYFLFEPLLGGELFTHMSQEPVRFRKPEVYRFVLGCVSLALDHLHGRSIVYRDLKPENILLDATGWVKLCDLGFAKFLLGRTSTVCGTPEYMAPEVLLQHGYDRMVDWWAVGVLAYECMCGCSPFMDDDADDDAGPEVVFGHILALRDEALELPPAVPHWTHRLISRLLSFEPGSRLGLGGAGPARRGRARAGGRAGARAGSSAARRGEEGRTASRLGNARVGPRGPEQDDDCAPDLELDRPRRGLQRRRQRLPRRPLRPGREPRGPHPGAAVRLRLPAGAAPAPEAEGLQVPRRRRQYGLLLRRRGPQTREHPRPVPRGRRRRGREPADEGQGRGPAVVLDCREASARKPGPRRDLGVRVRPVVRQEADLRERERAPARVL</sequence>
<evidence type="ECO:0000256" key="7">
    <source>
        <dbReference type="ARBA" id="ARBA00022992"/>
    </source>
</evidence>
<protein>
    <recommendedName>
        <fullName evidence="12">cGMP-dependent protein kinase</fullName>
    </recommendedName>
</protein>
<feature type="domain" description="Cyclic nucleotide-binding" evidence="10">
    <location>
        <begin position="51"/>
        <end position="157"/>
    </location>
</feature>
<dbReference type="GO" id="GO:0005952">
    <property type="term" value="C:cAMP-dependent protein kinase complex"/>
    <property type="evidence" value="ECO:0007669"/>
    <property type="project" value="TreeGrafter"/>
</dbReference>
<evidence type="ECO:0008006" key="12">
    <source>
        <dbReference type="Google" id="ProtNLM"/>
    </source>
</evidence>
<evidence type="ECO:0000256" key="3">
    <source>
        <dbReference type="ARBA" id="ARBA00022679"/>
    </source>
</evidence>
<keyword evidence="3" id="KW-0808">Transferase</keyword>
<evidence type="ECO:0000259" key="9">
    <source>
        <dbReference type="PROSITE" id="PS50011"/>
    </source>
</evidence>
<dbReference type="PANTHER" id="PTHR24353">
    <property type="entry name" value="CYCLIC NUCLEOTIDE-DEPENDENT PROTEIN KINASE"/>
    <property type="match status" value="1"/>
</dbReference>
<feature type="domain" description="Protein kinase" evidence="9">
    <location>
        <begin position="229"/>
        <end position="487"/>
    </location>
</feature>
<dbReference type="Gene3D" id="1.10.510.10">
    <property type="entry name" value="Transferase(Phosphotransferase) domain 1"/>
    <property type="match status" value="1"/>
</dbReference>
<keyword evidence="1" id="KW-0723">Serine/threonine-protein kinase</keyword>
<dbReference type="SMART" id="SM00100">
    <property type="entry name" value="cNMP"/>
    <property type="match status" value="1"/>
</dbReference>
<keyword evidence="5" id="KW-0418">Kinase</keyword>
<dbReference type="CDD" id="cd00038">
    <property type="entry name" value="CAP_ED"/>
    <property type="match status" value="1"/>
</dbReference>
<gene>
    <name evidence="11" type="ORF">BRAN1462_LOCUS66202</name>
</gene>
<feature type="region of interest" description="Disordered" evidence="8">
    <location>
        <begin position="602"/>
        <end position="683"/>
    </location>
</feature>
<keyword evidence="2" id="KW-0140">cGMP</keyword>
<dbReference type="PROSITE" id="PS00108">
    <property type="entry name" value="PROTEIN_KINASE_ST"/>
    <property type="match status" value="1"/>
</dbReference>
<dbReference type="Gene3D" id="3.30.200.20">
    <property type="entry name" value="Phosphorylase Kinase, domain 1"/>
    <property type="match status" value="1"/>
</dbReference>
<dbReference type="GO" id="GO:0005524">
    <property type="term" value="F:ATP binding"/>
    <property type="evidence" value="ECO:0007669"/>
    <property type="project" value="UniProtKB-KW"/>
</dbReference>
<dbReference type="InterPro" id="IPR000719">
    <property type="entry name" value="Prot_kinase_dom"/>
</dbReference>
<dbReference type="PROSITE" id="PS50011">
    <property type="entry name" value="PROTEIN_KINASE_DOM"/>
    <property type="match status" value="1"/>
</dbReference>
<keyword evidence="7" id="KW-0142">cGMP-binding</keyword>
<feature type="compositionally biased region" description="Basic residues" evidence="8">
    <location>
        <begin position="617"/>
        <end position="626"/>
    </location>
</feature>
<dbReference type="GO" id="GO:0030553">
    <property type="term" value="F:cGMP binding"/>
    <property type="evidence" value="ECO:0007669"/>
    <property type="project" value="UniProtKB-KW"/>
</dbReference>
<dbReference type="Pfam" id="PF00069">
    <property type="entry name" value="Pkinase"/>
    <property type="match status" value="1"/>
</dbReference>
<feature type="domain" description="Cyclic nucleotide-binding" evidence="10">
    <location>
        <begin position="1"/>
        <end position="36"/>
    </location>
</feature>
<dbReference type="EMBL" id="HBGW01104778">
    <property type="protein sequence ID" value="CAD9648380.1"/>
    <property type="molecule type" value="Transcribed_RNA"/>
</dbReference>
<dbReference type="Gene3D" id="2.60.120.10">
    <property type="entry name" value="Jelly Rolls"/>
    <property type="match status" value="2"/>
</dbReference>
<dbReference type="InterPro" id="IPR000595">
    <property type="entry name" value="cNMP-bd_dom"/>
</dbReference>
<reference evidence="11" key="1">
    <citation type="submission" date="2021-01" db="EMBL/GenBank/DDBJ databases">
        <authorList>
            <person name="Corre E."/>
            <person name="Pelletier E."/>
            <person name="Niang G."/>
            <person name="Scheremetjew M."/>
            <person name="Finn R."/>
            <person name="Kale V."/>
            <person name="Holt S."/>
            <person name="Cochrane G."/>
            <person name="Meng A."/>
            <person name="Brown T."/>
            <person name="Cohen L."/>
        </authorList>
    </citation>
    <scope>NUCLEOTIDE SEQUENCE</scope>
    <source>
        <strain evidence="11">RCC3387</strain>
    </source>
</reference>
<dbReference type="SUPFAM" id="SSF51206">
    <property type="entry name" value="cAMP-binding domain-like"/>
    <property type="match status" value="1"/>
</dbReference>
<dbReference type="InterPro" id="IPR014710">
    <property type="entry name" value="RmlC-like_jellyroll"/>
</dbReference>
<dbReference type="SUPFAM" id="SSF56112">
    <property type="entry name" value="Protein kinase-like (PK-like)"/>
    <property type="match status" value="1"/>
</dbReference>
<evidence type="ECO:0000313" key="11">
    <source>
        <dbReference type="EMBL" id="CAD9648380.1"/>
    </source>
</evidence>
<dbReference type="InterPro" id="IPR008271">
    <property type="entry name" value="Ser/Thr_kinase_AS"/>
</dbReference>
<keyword evidence="4" id="KW-0547">Nucleotide-binding</keyword>
<dbReference type="InterPro" id="IPR011009">
    <property type="entry name" value="Kinase-like_dom_sf"/>
</dbReference>
<dbReference type="AlphaFoldDB" id="A0A7S2QPW6"/>
<accession>A0A7S2QPW6</accession>
<evidence type="ECO:0000256" key="2">
    <source>
        <dbReference type="ARBA" id="ARBA00022535"/>
    </source>
</evidence>
<proteinExistence type="predicted"/>
<dbReference type="PANTHER" id="PTHR24353:SF139">
    <property type="match status" value="1"/>
</dbReference>
<dbReference type="PROSITE" id="PS50042">
    <property type="entry name" value="CNMP_BINDING_3"/>
    <property type="match status" value="2"/>
</dbReference>
<evidence type="ECO:0000256" key="5">
    <source>
        <dbReference type="ARBA" id="ARBA00022777"/>
    </source>
</evidence>
<evidence type="ECO:0000256" key="1">
    <source>
        <dbReference type="ARBA" id="ARBA00022527"/>
    </source>
</evidence>
<feature type="compositionally biased region" description="Basic residues" evidence="8">
    <location>
        <begin position="545"/>
        <end position="560"/>
    </location>
</feature>
<feature type="region of interest" description="Disordered" evidence="8">
    <location>
        <begin position="478"/>
        <end position="573"/>
    </location>
</feature>
<organism evidence="11">
    <name type="scientific">Zooxanthella nutricula</name>
    <dbReference type="NCBI Taxonomy" id="1333877"/>
    <lineage>
        <taxon>Eukaryota</taxon>
        <taxon>Sar</taxon>
        <taxon>Alveolata</taxon>
        <taxon>Dinophyceae</taxon>
        <taxon>Peridiniales</taxon>
        <taxon>Peridiniales incertae sedis</taxon>
        <taxon>Zooxanthella</taxon>
    </lineage>
</organism>